<keyword evidence="4" id="KW-1185">Reference proteome</keyword>
<gene>
    <name evidence="3" type="ORF">PVAG01_02628</name>
</gene>
<dbReference type="InterPro" id="IPR052895">
    <property type="entry name" value="HetReg/Transcr_Mod"/>
</dbReference>
<dbReference type="PANTHER" id="PTHR24148">
    <property type="entry name" value="ANKYRIN REPEAT DOMAIN-CONTAINING PROTEIN 39 HOMOLOG-RELATED"/>
    <property type="match status" value="1"/>
</dbReference>
<dbReference type="PANTHER" id="PTHR24148:SF73">
    <property type="entry name" value="HET DOMAIN PROTEIN (AFU_ORTHOLOGUE AFUA_8G01020)"/>
    <property type="match status" value="1"/>
</dbReference>
<reference evidence="3 4" key="1">
    <citation type="submission" date="2024-06" db="EMBL/GenBank/DDBJ databases">
        <title>Complete genome of Phlyctema vagabunda strain 19-DSS-EL-015.</title>
        <authorList>
            <person name="Fiorenzani C."/>
        </authorList>
    </citation>
    <scope>NUCLEOTIDE SEQUENCE [LARGE SCALE GENOMIC DNA]</scope>
    <source>
        <strain evidence="3 4">19-DSS-EL-015</strain>
    </source>
</reference>
<accession>A0ABR4PR65</accession>
<organism evidence="3 4">
    <name type="scientific">Phlyctema vagabunda</name>
    <dbReference type="NCBI Taxonomy" id="108571"/>
    <lineage>
        <taxon>Eukaryota</taxon>
        <taxon>Fungi</taxon>
        <taxon>Dikarya</taxon>
        <taxon>Ascomycota</taxon>
        <taxon>Pezizomycotina</taxon>
        <taxon>Leotiomycetes</taxon>
        <taxon>Helotiales</taxon>
        <taxon>Dermateaceae</taxon>
        <taxon>Phlyctema</taxon>
    </lineage>
</organism>
<evidence type="ECO:0000313" key="3">
    <source>
        <dbReference type="EMBL" id="KAL3425837.1"/>
    </source>
</evidence>
<dbReference type="InterPro" id="IPR010730">
    <property type="entry name" value="HET"/>
</dbReference>
<name>A0ABR4PR65_9HELO</name>
<protein>
    <submittedName>
        <fullName evidence="3">Ankyrin and HET domain-containing protein</fullName>
    </submittedName>
</protein>
<evidence type="ECO:0000259" key="2">
    <source>
        <dbReference type="Pfam" id="PF06985"/>
    </source>
</evidence>
<feature type="compositionally biased region" description="Basic and acidic residues" evidence="1">
    <location>
        <begin position="704"/>
        <end position="716"/>
    </location>
</feature>
<comment type="caution">
    <text evidence="3">The sequence shown here is derived from an EMBL/GenBank/DDBJ whole genome shotgun (WGS) entry which is preliminary data.</text>
</comment>
<dbReference type="EMBL" id="JBFCZG010000002">
    <property type="protein sequence ID" value="KAL3425837.1"/>
    <property type="molecule type" value="Genomic_DNA"/>
</dbReference>
<evidence type="ECO:0000313" key="4">
    <source>
        <dbReference type="Proteomes" id="UP001629113"/>
    </source>
</evidence>
<dbReference type="Pfam" id="PF06985">
    <property type="entry name" value="HET"/>
    <property type="match status" value="1"/>
</dbReference>
<proteinExistence type="predicted"/>
<feature type="region of interest" description="Disordered" evidence="1">
    <location>
        <begin position="699"/>
        <end position="725"/>
    </location>
</feature>
<feature type="compositionally biased region" description="Polar residues" evidence="1">
    <location>
        <begin position="435"/>
        <end position="449"/>
    </location>
</feature>
<dbReference type="Proteomes" id="UP001629113">
    <property type="component" value="Unassembled WGS sequence"/>
</dbReference>
<feature type="region of interest" description="Disordered" evidence="1">
    <location>
        <begin position="370"/>
        <end position="461"/>
    </location>
</feature>
<feature type="compositionally biased region" description="Acidic residues" evidence="1">
    <location>
        <begin position="414"/>
        <end position="428"/>
    </location>
</feature>
<sequence>MASTKTSSLPSTGAAMTSGIELPSLYKPLADTNEIRLIFLQPRSSADRIICQMKQSKLSDNLRYEALSYVWGSKEERARHTGTASINLREFPIGYNLELALLHLRLDDKIRVLWVDAICINQSDVAERDSQVAQMGQIYARARRVVAWLGPSSDISREAIRAIPEIDSDTSELYYLWHIEEKKSYEHEILEPIKAFCSQKYWSRLWIVQELILATDILIQCGTDHLRWSHLCVFFAQLDTFDRNERRLPLRADSRDTIPARIVGEWKDRKMKEMIEDYQFDTTLFALYYRYRKGECEDFRDKIYGVRSLAAKCCSDAVPVNYSLSRYDLCGVLLQHYILTHMDKEAAGSSKGGLDGSDDSPNNVNYVLRRRRQSESEGGRTNTHTSIMYTSQLLHRSMQITSRGRPKSRASVDFDQENSEESEEELPESDAGISVRSSATFLPHSTNVGITDEAGESPTSEARMKAYEDIHILNESDTKEKPKKHRLKRWHSKLLNLPGKVHDRYLTRTASTRTTAGPPHTPTDIKPVWPKEVLLPVPEAPFKVLGDYKGRIKYLFPVNTNDISQDIRNTALPKYLGFLEGVAIEHGTDLVFRIGRGHCRISIPLNFSIPRTSETAEWRYDISDAIWQSAEKALSKIISKDYTIAVGDHNLMYFVPNGTKIGDLVCNFPETNIVVIVRGETGRKTRIIGRAVSVGGSPFIDSSEPDRSASNERGSEAFRSSRARDEAATERDRFGDVKIPILFELDLPTLQLLTHASAVAPLAYEPQIKPKSYQVLRSQPIRWPGTKSRSAKGYTVQGFIVRIKRLTFNKVNLKFPGIRNSFRR</sequence>
<feature type="domain" description="Heterokaryon incompatibility" evidence="2">
    <location>
        <begin position="64"/>
        <end position="210"/>
    </location>
</feature>
<evidence type="ECO:0000256" key="1">
    <source>
        <dbReference type="SAM" id="MobiDB-lite"/>
    </source>
</evidence>
<feature type="compositionally biased region" description="Polar residues" evidence="1">
    <location>
        <begin position="381"/>
        <end position="402"/>
    </location>
</feature>